<evidence type="ECO:0000256" key="2">
    <source>
        <dbReference type="ARBA" id="ARBA00022737"/>
    </source>
</evidence>
<evidence type="ECO:0000256" key="1">
    <source>
        <dbReference type="ARBA" id="ARBA00022734"/>
    </source>
</evidence>
<feature type="domain" description="SUEL-type lectin" evidence="5">
    <location>
        <begin position="13"/>
        <end position="115"/>
    </location>
</feature>
<feature type="region of interest" description="Disordered" evidence="3">
    <location>
        <begin position="245"/>
        <end position="291"/>
    </location>
</feature>
<dbReference type="GO" id="GO:0030246">
    <property type="term" value="F:carbohydrate binding"/>
    <property type="evidence" value="ECO:0007669"/>
    <property type="project" value="UniProtKB-KW"/>
</dbReference>
<feature type="transmembrane region" description="Helical" evidence="4">
    <location>
        <begin position="367"/>
        <end position="392"/>
    </location>
</feature>
<keyword evidence="2" id="KW-0677">Repeat</keyword>
<feature type="domain" description="SUEL-type lectin" evidence="5">
    <location>
        <begin position="124"/>
        <end position="215"/>
    </location>
</feature>
<accession>A0A9R1TJ36</accession>
<keyword evidence="4" id="KW-0812">Transmembrane</keyword>
<dbReference type="GeneID" id="105270567"/>
<keyword evidence="1" id="KW-0430">Lectin</keyword>
<evidence type="ECO:0000313" key="6">
    <source>
        <dbReference type="Proteomes" id="UP000694866"/>
    </source>
</evidence>
<organism evidence="6 7">
    <name type="scientific">Fopius arisanus</name>
    <dbReference type="NCBI Taxonomy" id="64838"/>
    <lineage>
        <taxon>Eukaryota</taxon>
        <taxon>Metazoa</taxon>
        <taxon>Ecdysozoa</taxon>
        <taxon>Arthropoda</taxon>
        <taxon>Hexapoda</taxon>
        <taxon>Insecta</taxon>
        <taxon>Pterygota</taxon>
        <taxon>Neoptera</taxon>
        <taxon>Endopterygota</taxon>
        <taxon>Hymenoptera</taxon>
        <taxon>Apocrita</taxon>
        <taxon>Ichneumonoidea</taxon>
        <taxon>Braconidae</taxon>
        <taxon>Opiinae</taxon>
        <taxon>Fopius</taxon>
    </lineage>
</organism>
<protein>
    <recommendedName>
        <fullName evidence="5">SUEL-type lectin domain-containing protein</fullName>
    </recommendedName>
</protein>
<dbReference type="Proteomes" id="UP000694866">
    <property type="component" value="Unplaced"/>
</dbReference>
<dbReference type="InterPro" id="IPR043159">
    <property type="entry name" value="Lectin_gal-bd_sf"/>
</dbReference>
<dbReference type="FunFam" id="2.60.120.740:FF:000003">
    <property type="entry name" value="Protein eva-1 homolog C"/>
    <property type="match status" value="1"/>
</dbReference>
<dbReference type="CDD" id="cd22828">
    <property type="entry name" value="Gal_Rha_Lectin_EVA1_EVA1C_rpt1"/>
    <property type="match status" value="1"/>
</dbReference>
<dbReference type="CDD" id="cd22829">
    <property type="entry name" value="Gal_Rha_Lectin_EVA1_EVA1C_rpt2"/>
    <property type="match status" value="1"/>
</dbReference>
<dbReference type="RefSeq" id="XP_011309898.1">
    <property type="nucleotide sequence ID" value="XM_011311596.1"/>
</dbReference>
<name>A0A9R1TJ36_9HYME</name>
<keyword evidence="4" id="KW-1133">Transmembrane helix</keyword>
<reference evidence="7" key="1">
    <citation type="submission" date="2025-08" db="UniProtKB">
        <authorList>
            <consortium name="RefSeq"/>
        </authorList>
    </citation>
    <scope>IDENTIFICATION</scope>
    <source>
        <strain evidence="7">USDA-PBARC FA_bdor</strain>
        <tissue evidence="7">Whole organism</tissue>
    </source>
</reference>
<proteinExistence type="predicted"/>
<dbReference type="Gene3D" id="2.60.120.740">
    <property type="match status" value="2"/>
</dbReference>
<dbReference type="OrthoDB" id="5970528at2759"/>
<gene>
    <name evidence="7" type="primary">LOC105270567</name>
</gene>
<feature type="compositionally biased region" description="Polar residues" evidence="3">
    <location>
        <begin position="265"/>
        <end position="288"/>
    </location>
</feature>
<evidence type="ECO:0000256" key="4">
    <source>
        <dbReference type="SAM" id="Phobius"/>
    </source>
</evidence>
<evidence type="ECO:0000259" key="5">
    <source>
        <dbReference type="PROSITE" id="PS50228"/>
    </source>
</evidence>
<keyword evidence="4" id="KW-0472">Membrane</keyword>
<dbReference type="Pfam" id="PF02140">
    <property type="entry name" value="SUEL_Lectin"/>
    <property type="match status" value="2"/>
</dbReference>
<evidence type="ECO:0000313" key="7">
    <source>
        <dbReference type="RefSeq" id="XP_011309898.1"/>
    </source>
</evidence>
<evidence type="ECO:0000256" key="3">
    <source>
        <dbReference type="SAM" id="MobiDB-lite"/>
    </source>
</evidence>
<feature type="non-terminal residue" evidence="7">
    <location>
        <position position="1"/>
    </location>
</feature>
<dbReference type="InterPro" id="IPR000922">
    <property type="entry name" value="Lectin_gal-bd_dom"/>
</dbReference>
<dbReference type="AlphaFoldDB" id="A0A9R1TJ36"/>
<sequence length="508" mass="56663">TLLGTLKTYQRAACDEETMSLRCPPGTSISVVHARYGRIAEAAAGKCNNPELPASVAPTNETCLLSHALQYSLLQTVVEICQKNRNCKFNTSPKSFQNDPCPGLAKYIEVAYKCRPYEFRSKVACESDAVNLLCYPGKRVAILSASFGRTEYESLQCPQPHGVKEETCTAPYATETVMQLCHGKRRCSVTANSSTFGDTCKPDTRTYLKIIYTCVPRGVLREQFAGDVEADEMDLAPEFDEGFDRTDFKTEFSPSPNLGGPQPQPRDNGTMKSPTVSSSPPRARTNNDMAVRDRVKFVGKEGKTQRRMHPSTNDIEETMNSRSTDDLSTSNCTTVVYANDDEDQVIIGYLSEWINAYSFITKNQEKFYLYIIISVAAGGLLFLGLIIGRLLVSRHRRKKDANFHTNSETLPNGFADEISEIDADIDLTTPVPIPMQDPGTPETQLAERLHSERFYSDNRMPMGQVHQIQPHTGLRVDLGNHMIGADSLHTILRTETPRSMSHKNYYYG</sequence>
<keyword evidence="6" id="KW-1185">Reference proteome</keyword>
<dbReference type="KEGG" id="fas:105270567"/>
<dbReference type="PANTHER" id="PTHR46780">
    <property type="entry name" value="PROTEIN EVA-1"/>
    <property type="match status" value="1"/>
</dbReference>
<dbReference type="PROSITE" id="PS50228">
    <property type="entry name" value="SUEL_LECTIN"/>
    <property type="match status" value="2"/>
</dbReference>